<reference evidence="1 2" key="1">
    <citation type="journal article" date="2016" name="Genome Announc.">
        <title>Draft Genome Sequence of Paenibacillus amylolyticus Heshi-A3, Isolated from Fermented Rice Bran in a Japanese Fermented Seafood Dish.</title>
        <authorList>
            <person name="Akuzawa S."/>
            <person name="Nagaoka J."/>
            <person name="Kanekatsu M."/>
            <person name="Kubota E."/>
            <person name="Ohtake R."/>
            <person name="Suzuki T."/>
            <person name="Kanesaki Y."/>
        </authorList>
    </citation>
    <scope>NUCLEOTIDE SEQUENCE [LARGE SCALE GENOMIC DNA]</scope>
    <source>
        <strain evidence="1 2">Heshi-A3</strain>
    </source>
</reference>
<accession>A0A100VTK2</accession>
<evidence type="ECO:0000313" key="1">
    <source>
        <dbReference type="EMBL" id="GAS85648.1"/>
    </source>
</evidence>
<dbReference type="Pfam" id="PF10844">
    <property type="entry name" value="DUF2577"/>
    <property type="match status" value="1"/>
</dbReference>
<protein>
    <recommendedName>
        <fullName evidence="3">DUF2577 domain-containing protein</fullName>
    </recommendedName>
</protein>
<proteinExistence type="predicted"/>
<organism evidence="1 2">
    <name type="scientific">Paenibacillus amylolyticus</name>
    <dbReference type="NCBI Taxonomy" id="1451"/>
    <lineage>
        <taxon>Bacteria</taxon>
        <taxon>Bacillati</taxon>
        <taxon>Bacillota</taxon>
        <taxon>Bacilli</taxon>
        <taxon>Bacillales</taxon>
        <taxon>Paenibacillaceae</taxon>
        <taxon>Paenibacillus</taxon>
    </lineage>
</organism>
<evidence type="ECO:0008006" key="3">
    <source>
        <dbReference type="Google" id="ProtNLM"/>
    </source>
</evidence>
<evidence type="ECO:0000313" key="2">
    <source>
        <dbReference type="Proteomes" id="UP000069697"/>
    </source>
</evidence>
<dbReference type="EMBL" id="BCNV01000011">
    <property type="protein sequence ID" value="GAS85648.1"/>
    <property type="molecule type" value="Genomic_DNA"/>
</dbReference>
<dbReference type="AlphaFoldDB" id="A0A100VTK2"/>
<reference evidence="2" key="2">
    <citation type="submission" date="2016-01" db="EMBL/GenBank/DDBJ databases">
        <title>Draft Genome Sequence of Paenibacillus amylolyticus Heshi-A3 that Was Isolated from Fermented Rice Bran with Aging Salted Mackerel, Which Was Named Heshiko as Traditional Fermented Seafood in Japan.</title>
        <authorList>
            <person name="Akuzawa S."/>
            <person name="Nakagawa J."/>
            <person name="Kanekatsu T."/>
            <person name="Kubota E."/>
            <person name="Ohtake R."/>
            <person name="Suzuki T."/>
            <person name="Kanesaki Y."/>
        </authorList>
    </citation>
    <scope>NUCLEOTIDE SEQUENCE [LARGE SCALE GENOMIC DNA]</scope>
    <source>
        <strain evidence="2">Heshi-A3</strain>
    </source>
</reference>
<comment type="caution">
    <text evidence="1">The sequence shown here is derived from an EMBL/GenBank/DDBJ whole genome shotgun (WGS) entry which is preliminary data.</text>
</comment>
<name>A0A100VTK2_PAEAM</name>
<sequence>MQLIEGGGVSKLRDVIRQLGYNKDVDIEVGTVTAPLPDINVQLDDVNFVLEAEDCAVCEHLRAHEREVSINGKDTTITFKDALKVGDRVAVVMFSAGQRYLILDRI</sequence>
<gene>
    <name evidence="1" type="ORF">PAHA3_5782</name>
</gene>
<dbReference type="Proteomes" id="UP000069697">
    <property type="component" value="Unassembled WGS sequence"/>
</dbReference>
<dbReference type="RefSeq" id="WP_062837953.1">
    <property type="nucleotide sequence ID" value="NZ_BCNV01000011.1"/>
</dbReference>
<dbReference type="InterPro" id="IPR022555">
    <property type="entry name" value="DUF2577"/>
</dbReference>